<dbReference type="AlphaFoldDB" id="A0A8H4V9Z9"/>
<dbReference type="OrthoDB" id="2555959at2759"/>
<sequence>MFSTFKNLSPKLRLGVGVGVIAWGLAGLYTSDRAEEKFGFVPSDEDKEQLRKWTPRLTAVDRQDGK</sequence>
<gene>
    <name evidence="2" type="ORF">G6O67_000790</name>
</gene>
<keyword evidence="3" id="KW-1185">Reference proteome</keyword>
<reference evidence="2 3" key="1">
    <citation type="journal article" date="2020" name="Genome Biol. Evol.">
        <title>A new high-quality draft genome assembly of the Chinese cordyceps Ophiocordyceps sinensis.</title>
        <authorList>
            <person name="Shu R."/>
            <person name="Zhang J."/>
            <person name="Meng Q."/>
            <person name="Zhang H."/>
            <person name="Zhou G."/>
            <person name="Li M."/>
            <person name="Wu P."/>
            <person name="Zhao Y."/>
            <person name="Chen C."/>
            <person name="Qin Q."/>
        </authorList>
    </citation>
    <scope>NUCLEOTIDE SEQUENCE [LARGE SCALE GENOMIC DNA]</scope>
    <source>
        <strain evidence="2 3">IOZ07</strain>
    </source>
</reference>
<evidence type="ECO:0000256" key="1">
    <source>
        <dbReference type="SAM" id="Phobius"/>
    </source>
</evidence>
<organism evidence="2 3">
    <name type="scientific">Ophiocordyceps sinensis</name>
    <dbReference type="NCBI Taxonomy" id="72228"/>
    <lineage>
        <taxon>Eukaryota</taxon>
        <taxon>Fungi</taxon>
        <taxon>Dikarya</taxon>
        <taxon>Ascomycota</taxon>
        <taxon>Pezizomycotina</taxon>
        <taxon>Sordariomycetes</taxon>
        <taxon>Hypocreomycetidae</taxon>
        <taxon>Hypocreales</taxon>
        <taxon>Ophiocordycipitaceae</taxon>
        <taxon>Ophiocordyceps</taxon>
    </lineage>
</organism>
<dbReference type="Proteomes" id="UP000557566">
    <property type="component" value="Unassembled WGS sequence"/>
</dbReference>
<protein>
    <submittedName>
        <fullName evidence="2">Uncharacterized protein</fullName>
    </submittedName>
</protein>
<dbReference type="EMBL" id="JAAVMX010000001">
    <property type="protein sequence ID" value="KAF4513527.1"/>
    <property type="molecule type" value="Genomic_DNA"/>
</dbReference>
<proteinExistence type="predicted"/>
<comment type="caution">
    <text evidence="2">The sequence shown here is derived from an EMBL/GenBank/DDBJ whole genome shotgun (WGS) entry which is preliminary data.</text>
</comment>
<feature type="transmembrane region" description="Helical" evidence="1">
    <location>
        <begin position="12"/>
        <end position="30"/>
    </location>
</feature>
<keyword evidence="1" id="KW-0472">Membrane</keyword>
<accession>A0A8H4V9Z9</accession>
<keyword evidence="1" id="KW-1133">Transmembrane helix</keyword>
<keyword evidence="1" id="KW-0812">Transmembrane</keyword>
<evidence type="ECO:0000313" key="2">
    <source>
        <dbReference type="EMBL" id="KAF4513527.1"/>
    </source>
</evidence>
<name>A0A8H4V9Z9_9HYPO</name>
<evidence type="ECO:0000313" key="3">
    <source>
        <dbReference type="Proteomes" id="UP000557566"/>
    </source>
</evidence>